<accession>Q0F2V8</accession>
<dbReference type="HOGENOM" id="CLU_3382622_0_0_0"/>
<comment type="caution">
    <text evidence="1">The sequence shown here is derived from an EMBL/GenBank/DDBJ whole genome shotgun (WGS) entry which is preliminary data.</text>
</comment>
<sequence>MRVVPEHTETKGLKNCFGIASVCFVGVSGQEFS</sequence>
<dbReference type="InParanoid" id="Q0F2V8"/>
<name>Q0F2V8_9PROT</name>
<dbReference type="AlphaFoldDB" id="Q0F2V8"/>
<protein>
    <submittedName>
        <fullName evidence="1">Uncharacterized protein</fullName>
    </submittedName>
</protein>
<evidence type="ECO:0000313" key="2">
    <source>
        <dbReference type="Proteomes" id="UP000005297"/>
    </source>
</evidence>
<organism evidence="1 2">
    <name type="scientific">Mariprofundus ferrooxydans PV-1</name>
    <dbReference type="NCBI Taxonomy" id="314345"/>
    <lineage>
        <taxon>Bacteria</taxon>
        <taxon>Pseudomonadati</taxon>
        <taxon>Pseudomonadota</taxon>
        <taxon>Candidatius Mariprofundia</taxon>
        <taxon>Mariprofundales</taxon>
        <taxon>Mariprofundaceae</taxon>
        <taxon>Mariprofundus</taxon>
    </lineage>
</organism>
<evidence type="ECO:0000313" key="1">
    <source>
        <dbReference type="EMBL" id="EAU56183.1"/>
    </source>
</evidence>
<dbReference type="EMBL" id="AATS01000001">
    <property type="protein sequence ID" value="EAU56183.1"/>
    <property type="molecule type" value="Genomic_DNA"/>
</dbReference>
<gene>
    <name evidence="1" type="ORF">SPV1_05163</name>
</gene>
<keyword evidence="2" id="KW-1185">Reference proteome</keyword>
<dbReference type="Proteomes" id="UP000005297">
    <property type="component" value="Unassembled WGS sequence"/>
</dbReference>
<proteinExistence type="predicted"/>
<reference evidence="1 2" key="1">
    <citation type="submission" date="2006-09" db="EMBL/GenBank/DDBJ databases">
        <authorList>
            <person name="Emerson D."/>
            <person name="Ferriera S."/>
            <person name="Johnson J."/>
            <person name="Kravitz S."/>
            <person name="Halpern A."/>
            <person name="Remington K."/>
            <person name="Beeson K."/>
            <person name="Tran B."/>
            <person name="Rogers Y.-H."/>
            <person name="Friedman R."/>
            <person name="Venter J.C."/>
        </authorList>
    </citation>
    <scope>NUCLEOTIDE SEQUENCE [LARGE SCALE GENOMIC DNA]</scope>
    <source>
        <strain evidence="1 2">PV-1</strain>
    </source>
</reference>